<name>A0ABT7A252_9ACTN</name>
<sequence length="81" mass="8676">MRKFQRSAVAAASILAFSSLGIGAAQAADLPFFDTQGDAATDCHTKETQKIADEAVGHHVTVVHCEREPQNPGSMLVFYRG</sequence>
<dbReference type="EMBL" id="JANCPR020000029">
    <property type="protein sequence ID" value="MDJ1135405.1"/>
    <property type="molecule type" value="Genomic_DNA"/>
</dbReference>
<dbReference type="Proteomes" id="UP001214441">
    <property type="component" value="Unassembled WGS sequence"/>
</dbReference>
<protein>
    <recommendedName>
        <fullName evidence="4">Secreted protein</fullName>
    </recommendedName>
</protein>
<keyword evidence="3" id="KW-1185">Reference proteome</keyword>
<accession>A0ABT7A252</accession>
<evidence type="ECO:0000256" key="1">
    <source>
        <dbReference type="SAM" id="SignalP"/>
    </source>
</evidence>
<gene>
    <name evidence="2" type="ORF">NMN56_026250</name>
</gene>
<evidence type="ECO:0000313" key="2">
    <source>
        <dbReference type="EMBL" id="MDJ1135405.1"/>
    </source>
</evidence>
<feature type="signal peptide" evidence="1">
    <location>
        <begin position="1"/>
        <end position="27"/>
    </location>
</feature>
<keyword evidence="1" id="KW-0732">Signal</keyword>
<reference evidence="2 3" key="1">
    <citation type="submission" date="2023-05" db="EMBL/GenBank/DDBJ databases">
        <title>Streptantibioticus silvisoli sp. nov., acidotolerant actinomycetes 1 from pine litter.</title>
        <authorList>
            <person name="Swiecimska M."/>
            <person name="Golinska P."/>
            <person name="Sangal V."/>
            <person name="Wachnowicz B."/>
            <person name="Goodfellow M."/>
        </authorList>
    </citation>
    <scope>NUCLEOTIDE SEQUENCE [LARGE SCALE GENOMIC DNA]</scope>
    <source>
        <strain evidence="2 3">DSM 42109</strain>
    </source>
</reference>
<proteinExistence type="predicted"/>
<dbReference type="RefSeq" id="WP_274043135.1">
    <property type="nucleotide sequence ID" value="NZ_JANCPR020000029.1"/>
</dbReference>
<feature type="chain" id="PRO_5045918569" description="Secreted protein" evidence="1">
    <location>
        <begin position="28"/>
        <end position="81"/>
    </location>
</feature>
<evidence type="ECO:0000313" key="3">
    <source>
        <dbReference type="Proteomes" id="UP001214441"/>
    </source>
</evidence>
<organism evidence="2 3">
    <name type="scientific">Streptomyces iconiensis</name>
    <dbReference type="NCBI Taxonomy" id="1384038"/>
    <lineage>
        <taxon>Bacteria</taxon>
        <taxon>Bacillati</taxon>
        <taxon>Actinomycetota</taxon>
        <taxon>Actinomycetes</taxon>
        <taxon>Kitasatosporales</taxon>
        <taxon>Streptomycetaceae</taxon>
        <taxon>Streptomyces</taxon>
    </lineage>
</organism>
<comment type="caution">
    <text evidence="2">The sequence shown here is derived from an EMBL/GenBank/DDBJ whole genome shotgun (WGS) entry which is preliminary data.</text>
</comment>
<evidence type="ECO:0008006" key="4">
    <source>
        <dbReference type="Google" id="ProtNLM"/>
    </source>
</evidence>